<dbReference type="AlphaFoldDB" id="A0A644WVD8"/>
<feature type="compositionally biased region" description="Basic and acidic residues" evidence="1">
    <location>
        <begin position="86"/>
        <end position="104"/>
    </location>
</feature>
<dbReference type="EMBL" id="VSSQ01001387">
    <property type="protein sequence ID" value="MPM07886.1"/>
    <property type="molecule type" value="Genomic_DNA"/>
</dbReference>
<name>A0A644WVD8_9ZZZZ</name>
<sequence>MGYEGVEQQQRSHFGGNFLLMGIAVLLISDTGRVGDIENSLIDQVDHLRTSILQIGTEFLIEQRGNKSPEGDEQEDPLMVGPDLACHCHEEGQQADDRSDKESEQNGSDRPSQDGN</sequence>
<protein>
    <submittedName>
        <fullName evidence="2">Uncharacterized protein</fullName>
    </submittedName>
</protein>
<evidence type="ECO:0000256" key="1">
    <source>
        <dbReference type="SAM" id="MobiDB-lite"/>
    </source>
</evidence>
<gene>
    <name evidence="2" type="ORF">SDC9_54195</name>
</gene>
<accession>A0A644WVD8</accession>
<feature type="compositionally biased region" description="Polar residues" evidence="1">
    <location>
        <begin position="105"/>
        <end position="116"/>
    </location>
</feature>
<evidence type="ECO:0000313" key="2">
    <source>
        <dbReference type="EMBL" id="MPM07886.1"/>
    </source>
</evidence>
<reference evidence="2" key="1">
    <citation type="submission" date="2019-08" db="EMBL/GenBank/DDBJ databases">
        <authorList>
            <person name="Kucharzyk K."/>
            <person name="Murdoch R.W."/>
            <person name="Higgins S."/>
            <person name="Loffler F."/>
        </authorList>
    </citation>
    <scope>NUCLEOTIDE SEQUENCE</scope>
</reference>
<organism evidence="2">
    <name type="scientific">bioreactor metagenome</name>
    <dbReference type="NCBI Taxonomy" id="1076179"/>
    <lineage>
        <taxon>unclassified sequences</taxon>
        <taxon>metagenomes</taxon>
        <taxon>ecological metagenomes</taxon>
    </lineage>
</organism>
<feature type="region of interest" description="Disordered" evidence="1">
    <location>
        <begin position="61"/>
        <end position="116"/>
    </location>
</feature>
<comment type="caution">
    <text evidence="2">The sequence shown here is derived from an EMBL/GenBank/DDBJ whole genome shotgun (WGS) entry which is preliminary data.</text>
</comment>
<proteinExistence type="predicted"/>